<dbReference type="Proteomes" id="UP000256829">
    <property type="component" value="Unassembled WGS sequence"/>
</dbReference>
<gene>
    <name evidence="2" type="ORF">DX912_08725</name>
</gene>
<dbReference type="Pfam" id="PF12244">
    <property type="entry name" value="DUF3606"/>
    <property type="match status" value="1"/>
</dbReference>
<dbReference type="InterPro" id="IPR022037">
    <property type="entry name" value="DUF3606"/>
</dbReference>
<organism evidence="2 3">
    <name type="scientific">Lysobacter soli</name>
    <dbReference type="NCBI Taxonomy" id="453783"/>
    <lineage>
        <taxon>Bacteria</taxon>
        <taxon>Pseudomonadati</taxon>
        <taxon>Pseudomonadota</taxon>
        <taxon>Gammaproteobacteria</taxon>
        <taxon>Lysobacterales</taxon>
        <taxon>Lysobacteraceae</taxon>
        <taxon>Lysobacter</taxon>
    </lineage>
</organism>
<dbReference type="AlphaFoldDB" id="A0A3D8VDB1"/>
<keyword evidence="3" id="KW-1185">Reference proteome</keyword>
<evidence type="ECO:0000256" key="1">
    <source>
        <dbReference type="SAM" id="MobiDB-lite"/>
    </source>
</evidence>
<protein>
    <submittedName>
        <fullName evidence="2">DUF3606 domain-containing protein</fullName>
    </submittedName>
</protein>
<feature type="region of interest" description="Disordered" evidence="1">
    <location>
        <begin position="1"/>
        <end position="20"/>
    </location>
</feature>
<dbReference type="RefSeq" id="WP_115842123.1">
    <property type="nucleotide sequence ID" value="NZ_CP046603.1"/>
</dbReference>
<feature type="compositionally biased region" description="Basic and acidic residues" evidence="1">
    <location>
        <begin position="9"/>
        <end position="20"/>
    </location>
</feature>
<accession>A0A3D8VDB1</accession>
<reference evidence="2 3" key="1">
    <citation type="submission" date="2018-08" db="EMBL/GenBank/DDBJ databases">
        <title>Lysobacter soli KCTC 22011, whole genome shotgun sequence.</title>
        <authorList>
            <person name="Zhang X."/>
            <person name="Feng G."/>
            <person name="Zhu H."/>
        </authorList>
    </citation>
    <scope>NUCLEOTIDE SEQUENCE [LARGE SCALE GENOMIC DNA]</scope>
    <source>
        <strain evidence="2 3">KCTC 22011</strain>
    </source>
</reference>
<evidence type="ECO:0000313" key="3">
    <source>
        <dbReference type="Proteomes" id="UP000256829"/>
    </source>
</evidence>
<sequence length="59" mass="6786">MSDSTNTRGEPDRSRINVHQEHEVRYWTQALDVTEEELRAAVEAVGPVAAKVREYFQRG</sequence>
<dbReference type="OrthoDB" id="7030114at2"/>
<proteinExistence type="predicted"/>
<dbReference type="EMBL" id="QTJR01000005">
    <property type="protein sequence ID" value="RDY67356.1"/>
    <property type="molecule type" value="Genomic_DNA"/>
</dbReference>
<name>A0A3D8VDB1_9GAMM</name>
<comment type="caution">
    <text evidence="2">The sequence shown here is derived from an EMBL/GenBank/DDBJ whole genome shotgun (WGS) entry which is preliminary data.</text>
</comment>
<evidence type="ECO:0000313" key="2">
    <source>
        <dbReference type="EMBL" id="RDY67356.1"/>
    </source>
</evidence>